<proteinExistence type="predicted"/>
<keyword evidence="7" id="KW-0418">Kinase</keyword>
<evidence type="ECO:0000256" key="3">
    <source>
        <dbReference type="ARBA" id="ARBA00022737"/>
    </source>
</evidence>
<name>A0AA35T3P8_GEOBA</name>
<protein>
    <submittedName>
        <fullName evidence="7">LRR receptor-like serine/threonine-protein kinase RCH1</fullName>
    </submittedName>
</protein>
<dbReference type="GO" id="GO:0016020">
    <property type="term" value="C:membrane"/>
    <property type="evidence" value="ECO:0007669"/>
    <property type="project" value="UniProtKB-SubCell"/>
</dbReference>
<feature type="compositionally biased region" description="Basic and acidic residues" evidence="6">
    <location>
        <begin position="417"/>
        <end position="429"/>
    </location>
</feature>
<reference evidence="7" key="1">
    <citation type="submission" date="2023-03" db="EMBL/GenBank/DDBJ databases">
        <authorList>
            <person name="Steffen K."/>
            <person name="Cardenas P."/>
        </authorList>
    </citation>
    <scope>NUCLEOTIDE SEQUENCE</scope>
</reference>
<dbReference type="Pfam" id="PF13855">
    <property type="entry name" value="LRR_8"/>
    <property type="match status" value="1"/>
</dbReference>
<dbReference type="PANTHER" id="PTHR48057:SF7">
    <property type="entry name" value="LEUCINE-RICH REPEAT SERINE_THREONINE-PROTEIN KINASE 1"/>
    <property type="match status" value="1"/>
</dbReference>
<gene>
    <name evidence="7" type="ORF">GBAR_LOCUS22533</name>
</gene>
<dbReference type="FunFam" id="3.80.10.10:FF:000129">
    <property type="entry name" value="Leucine-rich repeat receptor-like kinase"/>
    <property type="match status" value="1"/>
</dbReference>
<keyword evidence="2" id="KW-0812">Transmembrane</keyword>
<keyword evidence="7" id="KW-0808">Transferase</keyword>
<dbReference type="PANTHER" id="PTHR48057">
    <property type="entry name" value="LEUCINE-RICH REPEAT SERINE/THREONINE-PROTEIN KINASE 1"/>
    <property type="match status" value="1"/>
</dbReference>
<feature type="region of interest" description="Disordered" evidence="6">
    <location>
        <begin position="412"/>
        <end position="464"/>
    </location>
</feature>
<evidence type="ECO:0000313" key="7">
    <source>
        <dbReference type="EMBL" id="CAI8040428.1"/>
    </source>
</evidence>
<evidence type="ECO:0000256" key="5">
    <source>
        <dbReference type="ARBA" id="ARBA00023136"/>
    </source>
</evidence>
<organism evidence="7 8">
    <name type="scientific">Geodia barretti</name>
    <name type="common">Barrett's horny sponge</name>
    <dbReference type="NCBI Taxonomy" id="519541"/>
    <lineage>
        <taxon>Eukaryota</taxon>
        <taxon>Metazoa</taxon>
        <taxon>Porifera</taxon>
        <taxon>Demospongiae</taxon>
        <taxon>Heteroscleromorpha</taxon>
        <taxon>Tetractinellida</taxon>
        <taxon>Astrophorina</taxon>
        <taxon>Geodiidae</taxon>
        <taxon>Geodia</taxon>
    </lineage>
</organism>
<keyword evidence="8" id="KW-1185">Reference proteome</keyword>
<dbReference type="Gene3D" id="3.80.10.10">
    <property type="entry name" value="Ribonuclease Inhibitor"/>
    <property type="match status" value="1"/>
</dbReference>
<evidence type="ECO:0000313" key="8">
    <source>
        <dbReference type="Proteomes" id="UP001174909"/>
    </source>
</evidence>
<dbReference type="EMBL" id="CASHTH010003109">
    <property type="protein sequence ID" value="CAI8040428.1"/>
    <property type="molecule type" value="Genomic_DNA"/>
</dbReference>
<dbReference type="InterPro" id="IPR001611">
    <property type="entry name" value="Leu-rich_rpt"/>
</dbReference>
<keyword evidence="3" id="KW-0677">Repeat</keyword>
<evidence type="ECO:0000256" key="6">
    <source>
        <dbReference type="SAM" id="MobiDB-lite"/>
    </source>
</evidence>
<keyword evidence="4" id="KW-1133">Transmembrane helix</keyword>
<dbReference type="InterPro" id="IPR032675">
    <property type="entry name" value="LRR_dom_sf"/>
</dbReference>
<accession>A0AA35T3P8</accession>
<comment type="subcellular location">
    <subcellularLocation>
        <location evidence="1">Membrane</location>
    </subcellularLocation>
</comment>
<dbReference type="GO" id="GO:0016301">
    <property type="term" value="F:kinase activity"/>
    <property type="evidence" value="ECO:0007669"/>
    <property type="project" value="UniProtKB-KW"/>
</dbReference>
<dbReference type="InterPro" id="IPR052595">
    <property type="entry name" value="LRRC69/RLP"/>
</dbReference>
<evidence type="ECO:0000256" key="2">
    <source>
        <dbReference type="ARBA" id="ARBA00022692"/>
    </source>
</evidence>
<comment type="caution">
    <text evidence="7">The sequence shown here is derived from an EMBL/GenBank/DDBJ whole genome shotgun (WGS) entry which is preliminary data.</text>
</comment>
<evidence type="ECO:0000256" key="1">
    <source>
        <dbReference type="ARBA" id="ARBA00004370"/>
    </source>
</evidence>
<dbReference type="SUPFAM" id="SSF52058">
    <property type="entry name" value="L domain-like"/>
    <property type="match status" value="1"/>
</dbReference>
<dbReference type="AlphaFoldDB" id="A0AA35T3P8"/>
<evidence type="ECO:0000256" key="4">
    <source>
        <dbReference type="ARBA" id="ARBA00022989"/>
    </source>
</evidence>
<sequence length="464" mass="50730">MATYSAVVDRYYPILKALQEQGKIRFIGATFQLKAEPRHETAVLALSTDPGLWDTIMLKYGFLNQWAAKEIEYLPFKEVNCYADVRVNAYIIGSGPPTLTVLARTFPYWVSETPENIAYTRNTAEAALLEGGHHNEGEVPAGGIAGREHVLFLDVSSDLSVEAWEVISTWDVQRIEDDTVIAVHPHRDLWRQFHPDDYLIHLSKLEMELPAFTLAATAAHQARLTEYGGRTGSDTRLPMLVTDANRIRQYYTVIGAYNHPDGPPIQPPPPCGLTVPNPADNPGLMLDCMPLLAAKGTLAGTATLDWSVDTAVTGWEGVTVAGSPRRVTKVLLSDESLSGTIPLELGDLSELTHLDLSSNSLTGEIPRELGRLSNLQEIRLSGNLLTGCIPVALKDVPTNDLSSLNLLDCPPAPEGLTSRDSRRDQRGLELDGGIQRRQVPRGAPPPEYALLGSGCRYPRLGSGR</sequence>
<keyword evidence="7" id="KW-0675">Receptor</keyword>
<keyword evidence="5" id="KW-0472">Membrane</keyword>
<dbReference type="Proteomes" id="UP001174909">
    <property type="component" value="Unassembled WGS sequence"/>
</dbReference>